<feature type="region of interest" description="Disordered" evidence="1">
    <location>
        <begin position="319"/>
        <end position="340"/>
    </location>
</feature>
<feature type="transmembrane region" description="Helical" evidence="2">
    <location>
        <begin position="608"/>
        <end position="630"/>
    </location>
</feature>
<accession>A0AAV4CPC7</accession>
<evidence type="ECO:0000256" key="1">
    <source>
        <dbReference type="SAM" id="MobiDB-lite"/>
    </source>
</evidence>
<proteinExistence type="predicted"/>
<evidence type="ECO:0000256" key="2">
    <source>
        <dbReference type="SAM" id="Phobius"/>
    </source>
</evidence>
<keyword evidence="2" id="KW-0472">Membrane</keyword>
<feature type="region of interest" description="Disordered" evidence="1">
    <location>
        <begin position="573"/>
        <end position="600"/>
    </location>
</feature>
<keyword evidence="5" id="KW-1185">Reference proteome</keyword>
<protein>
    <submittedName>
        <fullName evidence="4">Uncharacterized protein</fullName>
    </submittedName>
</protein>
<keyword evidence="2" id="KW-0812">Transmembrane</keyword>
<keyword evidence="3" id="KW-0732">Signal</keyword>
<keyword evidence="2" id="KW-1133">Transmembrane helix</keyword>
<organism evidence="4 5">
    <name type="scientific">Plakobranchus ocellatus</name>
    <dbReference type="NCBI Taxonomy" id="259542"/>
    <lineage>
        <taxon>Eukaryota</taxon>
        <taxon>Metazoa</taxon>
        <taxon>Spiralia</taxon>
        <taxon>Lophotrochozoa</taxon>
        <taxon>Mollusca</taxon>
        <taxon>Gastropoda</taxon>
        <taxon>Heterobranchia</taxon>
        <taxon>Euthyneura</taxon>
        <taxon>Panpulmonata</taxon>
        <taxon>Sacoglossa</taxon>
        <taxon>Placobranchoidea</taxon>
        <taxon>Plakobranchidae</taxon>
        <taxon>Plakobranchus</taxon>
    </lineage>
</organism>
<name>A0AAV4CPC7_9GAST</name>
<evidence type="ECO:0000256" key="3">
    <source>
        <dbReference type="SAM" id="SignalP"/>
    </source>
</evidence>
<dbReference type="AlphaFoldDB" id="A0AAV4CPC7"/>
<comment type="caution">
    <text evidence="4">The sequence shown here is derived from an EMBL/GenBank/DDBJ whole genome shotgun (WGS) entry which is preliminary data.</text>
</comment>
<sequence length="648" mass="69806">MMFSMYTRFLGLLFLVRSGITSAADDGRHSIEENAQKKNVLQENYQHPGGSSKISCDFATSLCSRTFQVSEHGGQEGPGDFSSADGPVTAGRELIPLFYEIKGCRLSSNAGVFSCDYSAVQVYVPAIEAGSSFVLHLRCTSFGLGTKQIEATLHFQPSELPGVWATEPGQLKILQNDRPSSQVLISFHLQKATKKAFVVIKTPVNEAESYIQMENMIVNYMKEKRVVENTEKNLSSMKTAKEGKNKHTSLHLSSPLLNSRDAAKLSNSDENFWTRQASKNPLLIFSKNFFGRATSDTNVDLKLTKIVKRDTIAAQKPLNQNKSKVHSVPSDFDNSTVGGSNDFNRTNNSPEAPEFLDNSTASVFGDDTNSTGMSNISLASTFRDDTNFTGMSNISLASTFRDDTNSTGTSNISLASTFRDDINSTDDTNFNGTTNIATTSLFADDTNFNGTTNSPTTSLFADGTNFNGTTNSPTTSIFANGTNFNGTTNSPTTSLFADDTNFDGTTNSPTTSMFADDTNFNATENSSTASINTDFNGMSNITPKNDVKSVNSETLKTESDVVKTFTSPATLAVDSAGEEKTKKNSKAGKPVGPEKAPSSASFTAGQTAGIFVAVLAAAALLSGAGVFLAMRWWKHKRSNKVGNSEYVE</sequence>
<feature type="chain" id="PRO_5043966068" evidence="3">
    <location>
        <begin position="24"/>
        <end position="648"/>
    </location>
</feature>
<evidence type="ECO:0000313" key="4">
    <source>
        <dbReference type="EMBL" id="GFO33680.1"/>
    </source>
</evidence>
<dbReference type="EMBL" id="BLXT01006818">
    <property type="protein sequence ID" value="GFO33680.1"/>
    <property type="molecule type" value="Genomic_DNA"/>
</dbReference>
<reference evidence="4 5" key="1">
    <citation type="journal article" date="2021" name="Elife">
        <title>Chloroplast acquisition without the gene transfer in kleptoplastic sea slugs, Plakobranchus ocellatus.</title>
        <authorList>
            <person name="Maeda T."/>
            <person name="Takahashi S."/>
            <person name="Yoshida T."/>
            <person name="Shimamura S."/>
            <person name="Takaki Y."/>
            <person name="Nagai Y."/>
            <person name="Toyoda A."/>
            <person name="Suzuki Y."/>
            <person name="Arimoto A."/>
            <person name="Ishii H."/>
            <person name="Satoh N."/>
            <person name="Nishiyama T."/>
            <person name="Hasebe M."/>
            <person name="Maruyama T."/>
            <person name="Minagawa J."/>
            <person name="Obokata J."/>
            <person name="Shigenobu S."/>
        </authorList>
    </citation>
    <scope>NUCLEOTIDE SEQUENCE [LARGE SCALE GENOMIC DNA]</scope>
</reference>
<feature type="signal peptide" evidence="3">
    <location>
        <begin position="1"/>
        <end position="23"/>
    </location>
</feature>
<dbReference type="Proteomes" id="UP000735302">
    <property type="component" value="Unassembled WGS sequence"/>
</dbReference>
<evidence type="ECO:0000313" key="5">
    <source>
        <dbReference type="Proteomes" id="UP000735302"/>
    </source>
</evidence>
<gene>
    <name evidence="4" type="ORF">PoB_006018500</name>
</gene>